<dbReference type="InterPro" id="IPR010884">
    <property type="entry name" value="6_CYS_dom"/>
</dbReference>
<dbReference type="PROSITE" id="PS51701">
    <property type="entry name" value="6_CYS"/>
    <property type="match status" value="2"/>
</dbReference>
<evidence type="ECO:0000256" key="5">
    <source>
        <dbReference type="ARBA" id="ARBA00023136"/>
    </source>
</evidence>
<dbReference type="Pfam" id="PF07422">
    <property type="entry name" value="s48_45"/>
    <property type="match status" value="2"/>
</dbReference>
<feature type="domain" description="6-Cys" evidence="10">
    <location>
        <begin position="235"/>
        <end position="396"/>
    </location>
</feature>
<keyword evidence="7" id="KW-0325">Glycoprotein</keyword>
<feature type="domain" description="6-Cys" evidence="10">
    <location>
        <begin position="50"/>
        <end position="215"/>
    </location>
</feature>
<reference evidence="12" key="1">
    <citation type="submission" date="2017-04" db="EMBL/GenBank/DDBJ databases">
        <title>Plasmodium gonderi genome.</title>
        <authorList>
            <person name="Arisue N."/>
            <person name="Honma H."/>
            <person name="Kawai S."/>
            <person name="Tougan T."/>
            <person name="Tanabe K."/>
            <person name="Horii T."/>
        </authorList>
    </citation>
    <scope>NUCLEOTIDE SEQUENCE [LARGE SCALE GENOMIC DNA]</scope>
    <source>
        <strain evidence="12">ATCC 30045</strain>
    </source>
</reference>
<evidence type="ECO:0000256" key="4">
    <source>
        <dbReference type="ARBA" id="ARBA00022729"/>
    </source>
</evidence>
<dbReference type="OrthoDB" id="369273at2759"/>
<keyword evidence="4 9" id="KW-0732">Signal</keyword>
<evidence type="ECO:0000256" key="9">
    <source>
        <dbReference type="SAM" id="SignalP"/>
    </source>
</evidence>
<evidence type="ECO:0000256" key="3">
    <source>
        <dbReference type="ARBA" id="ARBA00022475"/>
    </source>
</evidence>
<keyword evidence="12" id="KW-1185">Reference proteome</keyword>
<evidence type="ECO:0000256" key="2">
    <source>
        <dbReference type="ARBA" id="ARBA00004241"/>
    </source>
</evidence>
<evidence type="ECO:0000256" key="1">
    <source>
        <dbReference type="ARBA" id="ARBA00004236"/>
    </source>
</evidence>
<accession>A0A1Y1JKD4</accession>
<dbReference type="Gene3D" id="2.60.40.2860">
    <property type="match status" value="2"/>
</dbReference>
<keyword evidence="6" id="KW-1015">Disulfide bond</keyword>
<dbReference type="SMART" id="SM00970">
    <property type="entry name" value="s48_45"/>
    <property type="match status" value="2"/>
</dbReference>
<evidence type="ECO:0000313" key="12">
    <source>
        <dbReference type="Proteomes" id="UP000195521"/>
    </source>
</evidence>
<gene>
    <name evidence="11" type="ORF">PGO_113490</name>
</gene>
<feature type="transmembrane region" description="Helical" evidence="8">
    <location>
        <begin position="399"/>
        <end position="418"/>
    </location>
</feature>
<comment type="subcellular location">
    <subcellularLocation>
        <location evidence="1">Cell membrane</location>
    </subcellularLocation>
    <subcellularLocation>
        <location evidence="2">Cell surface</location>
    </subcellularLocation>
</comment>
<feature type="chain" id="PRO_5012078657" evidence="9">
    <location>
        <begin position="30"/>
        <end position="419"/>
    </location>
</feature>
<dbReference type="AlphaFoldDB" id="A0A1Y1JKD4"/>
<evidence type="ECO:0000259" key="10">
    <source>
        <dbReference type="PROSITE" id="PS51701"/>
    </source>
</evidence>
<keyword evidence="8" id="KW-1133">Transmembrane helix</keyword>
<organism evidence="11 12">
    <name type="scientific">Plasmodium gonderi</name>
    <dbReference type="NCBI Taxonomy" id="77519"/>
    <lineage>
        <taxon>Eukaryota</taxon>
        <taxon>Sar</taxon>
        <taxon>Alveolata</taxon>
        <taxon>Apicomplexa</taxon>
        <taxon>Aconoidasida</taxon>
        <taxon>Haemosporida</taxon>
        <taxon>Plasmodiidae</taxon>
        <taxon>Plasmodium</taxon>
        <taxon>Plasmodium (Plasmodium)</taxon>
    </lineage>
</organism>
<comment type="caution">
    <text evidence="11">The sequence shown here is derived from an EMBL/GenBank/DDBJ whole genome shotgun (WGS) entry which is preliminary data.</text>
</comment>
<dbReference type="GO" id="GO:0009986">
    <property type="term" value="C:cell surface"/>
    <property type="evidence" value="ECO:0007669"/>
    <property type="project" value="UniProtKB-SubCell"/>
</dbReference>
<dbReference type="RefSeq" id="XP_028544484.1">
    <property type="nucleotide sequence ID" value="XM_028688683.1"/>
</dbReference>
<keyword evidence="3" id="KW-1003">Cell membrane</keyword>
<evidence type="ECO:0000256" key="6">
    <source>
        <dbReference type="ARBA" id="ARBA00023157"/>
    </source>
</evidence>
<sequence length="419" mass="47964">MRVVAQLSFLQIVLFQILLIPRYPVQKEAQFFLPVKENQEPGSFNMTNEKSKVCDFSSGSLSVFGRDNPVSSREDKFGTKLDVDKKEEPTGSWISNNDSNDNEVKHCVHFTKGLEVLTFICPKRNGNNYKGIEVRPFNCFEEVRVQHVNIKRFSNILKGVYYESKETDILTIRKVFIPPTIYEDTIFECTCDNSLTFQNGMMGSSGGNPTREEAGPTSGAIGSRGIMRVHLKKNFIFGCDFDHTGSSDGGHSIIDNRRKEGESIGEDEFSQEKKSAFSKFYTPSEINNLKEKGIIHNVKITKREVYLGLICPPGYYIYPSNCFENVLYENNIVKLKELVSHDIKFHIDNKRRMSFATFTLKKNENPRGFTCLCVSMNTTLHNQQQPLQVNFEYNNYESFAFSVHMGYLLIVLLFMILCF</sequence>
<keyword evidence="8" id="KW-0812">Transmembrane</keyword>
<evidence type="ECO:0000313" key="11">
    <source>
        <dbReference type="EMBL" id="GAW81895.1"/>
    </source>
</evidence>
<feature type="signal peptide" evidence="9">
    <location>
        <begin position="1"/>
        <end position="29"/>
    </location>
</feature>
<keyword evidence="5 8" id="KW-0472">Membrane</keyword>
<dbReference type="InterPro" id="IPR038160">
    <property type="entry name" value="6_CYS_dom_sf"/>
</dbReference>
<evidence type="ECO:0000256" key="8">
    <source>
        <dbReference type="SAM" id="Phobius"/>
    </source>
</evidence>
<dbReference type="Proteomes" id="UP000195521">
    <property type="component" value="Unassembled WGS sequence"/>
</dbReference>
<dbReference type="OMA" id="FGCDFDH"/>
<name>A0A1Y1JKD4_PLAGO</name>
<protein>
    <submittedName>
        <fullName evidence="11">6-cysteine protein</fullName>
    </submittedName>
</protein>
<dbReference type="EMBL" id="BDQF01000012">
    <property type="protein sequence ID" value="GAW81895.1"/>
    <property type="molecule type" value="Genomic_DNA"/>
</dbReference>
<dbReference type="GeneID" id="39748627"/>
<proteinExistence type="predicted"/>
<dbReference type="GO" id="GO:0005886">
    <property type="term" value="C:plasma membrane"/>
    <property type="evidence" value="ECO:0007669"/>
    <property type="project" value="UniProtKB-SubCell"/>
</dbReference>
<evidence type="ECO:0000256" key="7">
    <source>
        <dbReference type="ARBA" id="ARBA00023180"/>
    </source>
</evidence>